<reference evidence="9" key="1">
    <citation type="journal article" date="2006" name="PLoS Biol.">
        <title>Macronuclear genome sequence of the ciliate Tetrahymena thermophila, a model eukaryote.</title>
        <authorList>
            <person name="Eisen J.A."/>
            <person name="Coyne R.S."/>
            <person name="Wu M."/>
            <person name="Wu D."/>
            <person name="Thiagarajan M."/>
            <person name="Wortman J.R."/>
            <person name="Badger J.H."/>
            <person name="Ren Q."/>
            <person name="Amedeo P."/>
            <person name="Jones K.M."/>
            <person name="Tallon L.J."/>
            <person name="Delcher A.L."/>
            <person name="Salzberg S.L."/>
            <person name="Silva J.C."/>
            <person name="Haas B.J."/>
            <person name="Majoros W.H."/>
            <person name="Farzad M."/>
            <person name="Carlton J.M."/>
            <person name="Smith R.K. Jr."/>
            <person name="Garg J."/>
            <person name="Pearlman R.E."/>
            <person name="Karrer K.M."/>
            <person name="Sun L."/>
            <person name="Manning G."/>
            <person name="Elde N.C."/>
            <person name="Turkewitz A.P."/>
            <person name="Asai D.J."/>
            <person name="Wilkes D.E."/>
            <person name="Wang Y."/>
            <person name="Cai H."/>
            <person name="Collins K."/>
            <person name="Stewart B.A."/>
            <person name="Lee S.R."/>
            <person name="Wilamowska K."/>
            <person name="Weinberg Z."/>
            <person name="Ruzzo W.L."/>
            <person name="Wloga D."/>
            <person name="Gaertig J."/>
            <person name="Frankel J."/>
            <person name="Tsao C.-C."/>
            <person name="Gorovsky M.A."/>
            <person name="Keeling P.J."/>
            <person name="Waller R.F."/>
            <person name="Patron N.J."/>
            <person name="Cherry J.M."/>
            <person name="Stover N.A."/>
            <person name="Krieger C.J."/>
            <person name="del Toro C."/>
            <person name="Ryder H.F."/>
            <person name="Williamson S.C."/>
            <person name="Barbeau R.A."/>
            <person name="Hamilton E.P."/>
            <person name="Orias E."/>
        </authorList>
    </citation>
    <scope>NUCLEOTIDE SEQUENCE [LARGE SCALE GENOMIC DNA]</scope>
    <source>
        <strain evidence="9">SB210</strain>
    </source>
</reference>
<dbReference type="HOGENOM" id="CLU_021018_1_0_1"/>
<evidence type="ECO:0000256" key="1">
    <source>
        <dbReference type="ARBA" id="ARBA00001933"/>
    </source>
</evidence>
<dbReference type="GO" id="GO:0016740">
    <property type="term" value="F:transferase activity"/>
    <property type="evidence" value="ECO:0007669"/>
    <property type="project" value="UniProtKB-KW"/>
</dbReference>
<dbReference type="Proteomes" id="UP000009168">
    <property type="component" value="Unassembled WGS sequence"/>
</dbReference>
<dbReference type="InterPro" id="IPR050214">
    <property type="entry name" value="Cys_Synth/Cystath_Beta-Synth"/>
</dbReference>
<keyword evidence="9" id="KW-1185">Reference proteome</keyword>
<dbReference type="STRING" id="312017.I7MEH4"/>
<dbReference type="SUPFAM" id="SSF53686">
    <property type="entry name" value="Tryptophan synthase beta subunit-like PLP-dependent enzymes"/>
    <property type="match status" value="1"/>
</dbReference>
<protein>
    <submittedName>
        <fullName evidence="8">Pyridoxal-phosphate-dependent protein</fullName>
    </submittedName>
</protein>
<dbReference type="CDD" id="cd01561">
    <property type="entry name" value="CBS_like"/>
    <property type="match status" value="1"/>
</dbReference>
<evidence type="ECO:0000256" key="4">
    <source>
        <dbReference type="ARBA" id="ARBA00022679"/>
    </source>
</evidence>
<evidence type="ECO:0000313" key="8">
    <source>
        <dbReference type="EMBL" id="EAR96363.1"/>
    </source>
</evidence>
<dbReference type="GeneID" id="7823629"/>
<evidence type="ECO:0000259" key="7">
    <source>
        <dbReference type="Pfam" id="PF00291"/>
    </source>
</evidence>
<dbReference type="InterPro" id="IPR001926">
    <property type="entry name" value="TrpB-like_PALP"/>
</dbReference>
<sequence length="382" mass="42592">MESQKLKDVALIATSAFTVYTIAKKIYQSIQKKQIEKKKLIDLIGNTHLIYLESLSKLTGCEIYAKCEFMNPGGSIKDRTCKQIILDAIKDGELSKEKKFIYEGTSGSTGISLTQLGNSMGFQTKIFLPDDLAQEKYLILETMKAILVKVKPCSIVDSQHYCKLAENQAEVDGAFFSDQFENLSNFKVHYNSTAKEIYTQTHGQIDIFVSGSGTGGTIAGVSRYIKSKKPQVKVILADPQGSSLRNKVNYGICYTGEEAEGHRLKHPFDTITEGIGLNRQTDNFNEAQIDKAFLVTDEEALEMAHFLIQNEGLFLGSSSAVNACAAVKSARLYGKGKTIVTIFCDSGMRYLSKFYNPQYLESKGRQYTPKDYSKEFNLDFVL</sequence>
<dbReference type="OMA" id="WMADYGF"/>
<dbReference type="FunFam" id="3.40.50.1100:FF:000016">
    <property type="entry name" value="Cysteine synthase A"/>
    <property type="match status" value="1"/>
</dbReference>
<evidence type="ECO:0000256" key="3">
    <source>
        <dbReference type="ARBA" id="ARBA00022605"/>
    </source>
</evidence>
<dbReference type="PANTHER" id="PTHR10314">
    <property type="entry name" value="CYSTATHIONINE BETA-SYNTHASE"/>
    <property type="match status" value="1"/>
</dbReference>
<gene>
    <name evidence="8" type="ORF">TTHERM_00189320</name>
</gene>
<proteinExistence type="inferred from homology"/>
<dbReference type="EMBL" id="GG662693">
    <property type="protein sequence ID" value="EAR96363.1"/>
    <property type="molecule type" value="Genomic_DNA"/>
</dbReference>
<dbReference type="InParanoid" id="I7MEH4"/>
<dbReference type="Pfam" id="PF00291">
    <property type="entry name" value="PALP"/>
    <property type="match status" value="1"/>
</dbReference>
<evidence type="ECO:0000256" key="5">
    <source>
        <dbReference type="ARBA" id="ARBA00022898"/>
    </source>
</evidence>
<feature type="domain" description="Tryptophan synthase beta chain-like PALP" evidence="7">
    <location>
        <begin position="42"/>
        <end position="345"/>
    </location>
</feature>
<keyword evidence="3" id="KW-0028">Amino-acid biosynthesis</keyword>
<dbReference type="InterPro" id="IPR036052">
    <property type="entry name" value="TrpB-like_PALP_sf"/>
</dbReference>
<dbReference type="eggNOG" id="KOG1481">
    <property type="taxonomic scope" value="Eukaryota"/>
</dbReference>
<dbReference type="GO" id="GO:0019344">
    <property type="term" value="P:cysteine biosynthetic process"/>
    <property type="evidence" value="ECO:0007669"/>
    <property type="project" value="UniProtKB-KW"/>
</dbReference>
<comment type="similarity">
    <text evidence="2">Belongs to the cysteine synthase/cystathionine beta-synthase family.</text>
</comment>
<dbReference type="Gene3D" id="3.40.50.1100">
    <property type="match status" value="2"/>
</dbReference>
<accession>I7MEH4</accession>
<organism evidence="8 9">
    <name type="scientific">Tetrahymena thermophila (strain SB210)</name>
    <dbReference type="NCBI Taxonomy" id="312017"/>
    <lineage>
        <taxon>Eukaryota</taxon>
        <taxon>Sar</taxon>
        <taxon>Alveolata</taxon>
        <taxon>Ciliophora</taxon>
        <taxon>Intramacronucleata</taxon>
        <taxon>Oligohymenophorea</taxon>
        <taxon>Hymenostomatida</taxon>
        <taxon>Tetrahymenina</taxon>
        <taxon>Tetrahymenidae</taxon>
        <taxon>Tetrahymena</taxon>
    </lineage>
</organism>
<dbReference type="OrthoDB" id="10259545at2759"/>
<name>I7MEH4_TETTS</name>
<keyword evidence="4" id="KW-0808">Transferase</keyword>
<comment type="cofactor">
    <cofactor evidence="1">
        <name>pyridoxal 5'-phosphate</name>
        <dbReference type="ChEBI" id="CHEBI:597326"/>
    </cofactor>
</comment>
<dbReference type="AlphaFoldDB" id="I7MEH4"/>
<keyword evidence="6" id="KW-0198">Cysteine biosynthesis</keyword>
<evidence type="ECO:0000256" key="6">
    <source>
        <dbReference type="ARBA" id="ARBA00023192"/>
    </source>
</evidence>
<evidence type="ECO:0000256" key="2">
    <source>
        <dbReference type="ARBA" id="ARBA00007103"/>
    </source>
</evidence>
<dbReference type="KEGG" id="tet:TTHERM_00189320"/>
<keyword evidence="5" id="KW-0663">Pyridoxal phosphate</keyword>
<dbReference type="RefSeq" id="XP_001016608.1">
    <property type="nucleotide sequence ID" value="XM_001016608.3"/>
</dbReference>
<evidence type="ECO:0000313" key="9">
    <source>
        <dbReference type="Proteomes" id="UP000009168"/>
    </source>
</evidence>